<dbReference type="OrthoDB" id="5848162at2759"/>
<dbReference type="EMBL" id="CAJFCW020000004">
    <property type="protein sequence ID" value="CAG9112993.1"/>
    <property type="molecule type" value="Genomic_DNA"/>
</dbReference>
<feature type="transmembrane region" description="Helical" evidence="1">
    <location>
        <begin position="193"/>
        <end position="218"/>
    </location>
</feature>
<keyword evidence="1" id="KW-0812">Transmembrane</keyword>
<accession>A0A811KTF8</accession>
<comment type="caution">
    <text evidence="2">The sequence shown here is derived from an EMBL/GenBank/DDBJ whole genome shotgun (WGS) entry which is preliminary data.</text>
</comment>
<feature type="transmembrane region" description="Helical" evidence="1">
    <location>
        <begin position="399"/>
        <end position="416"/>
    </location>
</feature>
<organism evidence="2 3">
    <name type="scientific">Bursaphelenchus okinawaensis</name>
    <dbReference type="NCBI Taxonomy" id="465554"/>
    <lineage>
        <taxon>Eukaryota</taxon>
        <taxon>Metazoa</taxon>
        <taxon>Ecdysozoa</taxon>
        <taxon>Nematoda</taxon>
        <taxon>Chromadorea</taxon>
        <taxon>Rhabditida</taxon>
        <taxon>Tylenchina</taxon>
        <taxon>Tylenchomorpha</taxon>
        <taxon>Aphelenchoidea</taxon>
        <taxon>Aphelenchoididae</taxon>
        <taxon>Bursaphelenchus</taxon>
    </lineage>
</organism>
<dbReference type="Proteomes" id="UP000614601">
    <property type="component" value="Unassembled WGS sequence"/>
</dbReference>
<gene>
    <name evidence="2" type="ORF">BOKJ2_LOCUS8664</name>
</gene>
<name>A0A811KTF8_9BILA</name>
<keyword evidence="1" id="KW-0472">Membrane</keyword>
<evidence type="ECO:0000313" key="3">
    <source>
        <dbReference type="Proteomes" id="UP000614601"/>
    </source>
</evidence>
<reference evidence="2" key="1">
    <citation type="submission" date="2020-09" db="EMBL/GenBank/DDBJ databases">
        <authorList>
            <person name="Kikuchi T."/>
        </authorList>
    </citation>
    <scope>NUCLEOTIDE SEQUENCE</scope>
    <source>
        <strain evidence="2">SH1</strain>
    </source>
</reference>
<evidence type="ECO:0000256" key="1">
    <source>
        <dbReference type="SAM" id="Phobius"/>
    </source>
</evidence>
<feature type="transmembrane region" description="Helical" evidence="1">
    <location>
        <begin position="230"/>
        <end position="252"/>
    </location>
</feature>
<keyword evidence="1" id="KW-1133">Transmembrane helix</keyword>
<feature type="transmembrane region" description="Helical" evidence="1">
    <location>
        <begin position="122"/>
        <end position="143"/>
    </location>
</feature>
<dbReference type="AlphaFoldDB" id="A0A811KTF8"/>
<keyword evidence="3" id="KW-1185">Reference proteome</keyword>
<evidence type="ECO:0000313" key="2">
    <source>
        <dbReference type="EMBL" id="CAD5219878.1"/>
    </source>
</evidence>
<sequence length="499" mass="57157">MRIYYGMPGEFEFGYLRAVFQLFDTNSRCRRKPSAGMAHHAIDWVKRMFSTRNITSLLIVALLASADRYVQEVPGIEGDFTVDHARFKRATKKNKTKHSTDEYDYTDSEGKLKSADWANINFAFWCIFGFVLMVIQLWTCIAGRRMRNDGVRWHTLYVTIFMIIKIFIFVDIDESSPWQDYMRNTYVTIHQQAIQWITLTAFPASIVLMTPLYLVCYGASSLRKTYFFKWLLWIAVYGLLLGVNLYLALQYIAKLTGDGTVPTGTWLEVYQFYVMVAFYITIVYLLLFALASSGYFICFALLNCKTVEGRLSDKFNDLIDLFSFWLNVVVVCVFVCTQNAENSFNYFMLNVYPTIMDYMTELSTVSTVVSAGSSLDLATLLTIADELKSVVVFLEASELYLPTAFFFANVIFLPAFRESFISLLTCGACYRNDKNGSCWTLIPNRYRSIYPLEALRWAHPGMIAQGIVPPPPASVDISSSPLAFVHQNDKKELMVEQLE</sequence>
<feature type="transmembrane region" description="Helical" evidence="1">
    <location>
        <begin position="155"/>
        <end position="173"/>
    </location>
</feature>
<feature type="transmembrane region" description="Helical" evidence="1">
    <location>
        <begin position="322"/>
        <end position="340"/>
    </location>
</feature>
<dbReference type="EMBL" id="CAJFDH010000004">
    <property type="protein sequence ID" value="CAD5219878.1"/>
    <property type="molecule type" value="Genomic_DNA"/>
</dbReference>
<protein>
    <submittedName>
        <fullName evidence="2">Uncharacterized protein</fullName>
    </submittedName>
</protein>
<feature type="transmembrane region" description="Helical" evidence="1">
    <location>
        <begin position="272"/>
        <end position="302"/>
    </location>
</feature>
<proteinExistence type="predicted"/>
<dbReference type="Proteomes" id="UP000783686">
    <property type="component" value="Unassembled WGS sequence"/>
</dbReference>